<dbReference type="InterPro" id="IPR013216">
    <property type="entry name" value="Methyltransf_11"/>
</dbReference>
<dbReference type="PATRIC" id="fig|1432052.4.peg.6568"/>
<dbReference type="GO" id="GO:0032259">
    <property type="term" value="P:methylation"/>
    <property type="evidence" value="ECO:0007669"/>
    <property type="project" value="UniProtKB-KW"/>
</dbReference>
<comment type="caution">
    <text evidence="2">The sequence shown here is derived from an EMBL/GenBank/DDBJ whole genome shotgun (WGS) entry which is preliminary data.</text>
</comment>
<dbReference type="PANTHER" id="PTHR43861">
    <property type="entry name" value="TRANS-ACONITATE 2-METHYLTRANSFERASE-RELATED"/>
    <property type="match status" value="1"/>
</dbReference>
<dbReference type="InterPro" id="IPR029063">
    <property type="entry name" value="SAM-dependent_MTases_sf"/>
</dbReference>
<organism evidence="2 3">
    <name type="scientific">Eisenbergiella tayi</name>
    <dbReference type="NCBI Taxonomy" id="1432052"/>
    <lineage>
        <taxon>Bacteria</taxon>
        <taxon>Bacillati</taxon>
        <taxon>Bacillota</taxon>
        <taxon>Clostridia</taxon>
        <taxon>Lachnospirales</taxon>
        <taxon>Lachnospiraceae</taxon>
        <taxon>Eisenbergiella</taxon>
    </lineage>
</organism>
<gene>
    <name evidence="2" type="primary">ubiG_5</name>
    <name evidence="2" type="ORF">BEI61_05936</name>
</gene>
<proteinExistence type="predicted"/>
<dbReference type="EMBL" id="MCGH01000005">
    <property type="protein sequence ID" value="ODM01937.1"/>
    <property type="molecule type" value="Genomic_DNA"/>
</dbReference>
<keyword evidence="2" id="KW-0808">Transferase</keyword>
<keyword evidence="2" id="KW-0830">Ubiquinone</keyword>
<feature type="domain" description="Methyltransferase type 11" evidence="1">
    <location>
        <begin position="48"/>
        <end position="143"/>
    </location>
</feature>
<dbReference type="EC" id="2.1.1.222" evidence="2"/>
<dbReference type="CDD" id="cd02440">
    <property type="entry name" value="AdoMet_MTases"/>
    <property type="match status" value="1"/>
</dbReference>
<dbReference type="Proteomes" id="UP000094067">
    <property type="component" value="Unassembled WGS sequence"/>
</dbReference>
<dbReference type="AlphaFoldDB" id="A0A1E3A0C2"/>
<dbReference type="RefSeq" id="WP_069155190.1">
    <property type="nucleotide sequence ID" value="NZ_MCGH01000005.1"/>
</dbReference>
<dbReference type="PANTHER" id="PTHR43861:SF1">
    <property type="entry name" value="TRANS-ACONITATE 2-METHYLTRANSFERASE"/>
    <property type="match status" value="1"/>
</dbReference>
<dbReference type="SUPFAM" id="SSF53335">
    <property type="entry name" value="S-adenosyl-L-methionine-dependent methyltransferases"/>
    <property type="match status" value="1"/>
</dbReference>
<accession>A0A1E3A0C2</accession>
<reference evidence="2 3" key="1">
    <citation type="submission" date="2016-07" db="EMBL/GenBank/DDBJ databases">
        <title>Characterization of isolates of Eisenbergiella tayi derived from blood cultures, using whole genome sequencing.</title>
        <authorList>
            <person name="Burdz T."/>
            <person name="Wiebe D."/>
            <person name="Huynh C."/>
            <person name="Bernard K."/>
        </authorList>
    </citation>
    <scope>NUCLEOTIDE SEQUENCE [LARGE SCALE GENOMIC DNA]</scope>
    <source>
        <strain evidence="2 3">NML 110608</strain>
    </source>
</reference>
<sequence>MRQNSSAIGWKQEDEEWIALAQSNDFRMFFIMPYTLEYLGDVRGMDILDLGCGEGGYSRELAAAGARVYSVDSSSFFIEYAAEKALEECLDIRHFVRNSDDLYGIPEESFDRVLCSMMLMDCEDLQGTLREIMRVLKPGGKLVASVLHPCFYGKEITWSGDDTEKKVTVEDYFHPVLWERALYKDVDKPVIWRHRTLQDYVKAFVACGFSVTDLTEPIPTQNQIKKFPGLGWLQKIPLFLFWELEKKRGGNGEG</sequence>
<dbReference type="GO" id="GO:0008757">
    <property type="term" value="F:S-adenosylmethionine-dependent methyltransferase activity"/>
    <property type="evidence" value="ECO:0007669"/>
    <property type="project" value="InterPro"/>
</dbReference>
<evidence type="ECO:0000313" key="2">
    <source>
        <dbReference type="EMBL" id="ODM01937.1"/>
    </source>
</evidence>
<protein>
    <submittedName>
        <fullName evidence="2">Ubiquinone biosynthesis O-methyltransferase</fullName>
        <ecNumber evidence="2">2.1.1.222</ecNumber>
    </submittedName>
</protein>
<evidence type="ECO:0000259" key="1">
    <source>
        <dbReference type="Pfam" id="PF08241"/>
    </source>
</evidence>
<dbReference type="GO" id="GO:0102208">
    <property type="term" value="F:2-polyprenyl-6-hydroxyphenol methylase activity"/>
    <property type="evidence" value="ECO:0007669"/>
    <property type="project" value="UniProtKB-EC"/>
</dbReference>
<name>A0A1E3A0C2_9FIRM</name>
<evidence type="ECO:0000313" key="3">
    <source>
        <dbReference type="Proteomes" id="UP000094067"/>
    </source>
</evidence>
<keyword evidence="2" id="KW-0489">Methyltransferase</keyword>
<dbReference type="Gene3D" id="3.40.50.150">
    <property type="entry name" value="Vaccinia Virus protein VP39"/>
    <property type="match status" value="1"/>
</dbReference>
<dbReference type="Pfam" id="PF08241">
    <property type="entry name" value="Methyltransf_11"/>
    <property type="match status" value="1"/>
</dbReference>